<protein>
    <submittedName>
        <fullName evidence="2">Uncharacterized protein</fullName>
    </submittedName>
</protein>
<name>A0AA36MK87_9DINO</name>
<sequence>MLMAGIRLGCKHGHFMLLFLCIPRTPVAIGVVLPGASQGCWAGGYTYQRCCVGRERDCFPSEFGNRFDETTCCSAMVEAMGALEELGLPLASRAPSPAIGRCVEESLSHAEESLARNSFLSTLRCIASLQSVDVVLDAFLGGGFSLAAVAQGLDVPKSRRRPPSVFSFEKHKYLVDEALAPAGPVGDAWPTTVANLTVPDTEPSSNLVTLKEQLHSYQLSVIQAKSRAVHEDQRPEILIGHGLPYNLASLSGYQWNALDILCQHHAPVDLVVMDAEAALSQEWLIIETICMPRLVALFGVNIHGASSWIKNRLEMLNTWQLEAKGVVKLGSKPWKAMAEVRRLRAWALFSNLAADPP</sequence>
<comment type="caution">
    <text evidence="2">The sequence shown here is derived from an EMBL/GenBank/DDBJ whole genome shotgun (WGS) entry which is preliminary data.</text>
</comment>
<dbReference type="EMBL" id="CAUJNA010000033">
    <property type="protein sequence ID" value="CAJ1370693.1"/>
    <property type="molecule type" value="Genomic_DNA"/>
</dbReference>
<organism evidence="2 3">
    <name type="scientific">Effrenium voratum</name>
    <dbReference type="NCBI Taxonomy" id="2562239"/>
    <lineage>
        <taxon>Eukaryota</taxon>
        <taxon>Sar</taxon>
        <taxon>Alveolata</taxon>
        <taxon>Dinophyceae</taxon>
        <taxon>Suessiales</taxon>
        <taxon>Symbiodiniaceae</taxon>
        <taxon>Effrenium</taxon>
    </lineage>
</organism>
<evidence type="ECO:0000313" key="2">
    <source>
        <dbReference type="EMBL" id="CAJ1370693.1"/>
    </source>
</evidence>
<feature type="chain" id="PRO_5041271321" evidence="1">
    <location>
        <begin position="29"/>
        <end position="357"/>
    </location>
</feature>
<gene>
    <name evidence="2" type="ORF">EVOR1521_LOCUS1199</name>
</gene>
<evidence type="ECO:0000256" key="1">
    <source>
        <dbReference type="SAM" id="SignalP"/>
    </source>
</evidence>
<keyword evidence="3" id="KW-1185">Reference proteome</keyword>
<dbReference type="AlphaFoldDB" id="A0AA36MK87"/>
<accession>A0AA36MK87</accession>
<reference evidence="2" key="1">
    <citation type="submission" date="2023-08" db="EMBL/GenBank/DDBJ databases">
        <authorList>
            <person name="Chen Y."/>
            <person name="Shah S."/>
            <person name="Dougan E. K."/>
            <person name="Thang M."/>
            <person name="Chan C."/>
        </authorList>
    </citation>
    <scope>NUCLEOTIDE SEQUENCE</scope>
</reference>
<keyword evidence="1" id="KW-0732">Signal</keyword>
<proteinExistence type="predicted"/>
<dbReference type="Proteomes" id="UP001178507">
    <property type="component" value="Unassembled WGS sequence"/>
</dbReference>
<feature type="signal peptide" evidence="1">
    <location>
        <begin position="1"/>
        <end position="28"/>
    </location>
</feature>
<evidence type="ECO:0000313" key="3">
    <source>
        <dbReference type="Proteomes" id="UP001178507"/>
    </source>
</evidence>